<dbReference type="Proteomes" id="UP000288216">
    <property type="component" value="Unassembled WGS sequence"/>
</dbReference>
<evidence type="ECO:0000313" key="2">
    <source>
        <dbReference type="Proteomes" id="UP000288216"/>
    </source>
</evidence>
<proteinExistence type="predicted"/>
<dbReference type="AlphaFoldDB" id="A0A401Q841"/>
<dbReference type="EMBL" id="BFAA01018964">
    <property type="protein sequence ID" value="GCB81549.1"/>
    <property type="molecule type" value="Genomic_DNA"/>
</dbReference>
<sequence length="46" mass="5369">EWEESEADQDHCEESGRRVKQIRITVKQTGRRVKQIMITVKRAGGE</sequence>
<organism evidence="1 2">
    <name type="scientific">Scyliorhinus torazame</name>
    <name type="common">Cloudy catshark</name>
    <name type="synonym">Catulus torazame</name>
    <dbReference type="NCBI Taxonomy" id="75743"/>
    <lineage>
        <taxon>Eukaryota</taxon>
        <taxon>Metazoa</taxon>
        <taxon>Chordata</taxon>
        <taxon>Craniata</taxon>
        <taxon>Vertebrata</taxon>
        <taxon>Chondrichthyes</taxon>
        <taxon>Elasmobranchii</taxon>
        <taxon>Galeomorphii</taxon>
        <taxon>Galeoidea</taxon>
        <taxon>Carcharhiniformes</taxon>
        <taxon>Scyliorhinidae</taxon>
        <taxon>Scyliorhinus</taxon>
    </lineage>
</organism>
<keyword evidence="2" id="KW-1185">Reference proteome</keyword>
<feature type="non-terminal residue" evidence="1">
    <location>
        <position position="1"/>
    </location>
</feature>
<reference evidence="1 2" key="1">
    <citation type="journal article" date="2018" name="Nat. Ecol. Evol.">
        <title>Shark genomes provide insights into elasmobranch evolution and the origin of vertebrates.</title>
        <authorList>
            <person name="Hara Y"/>
            <person name="Yamaguchi K"/>
            <person name="Onimaru K"/>
            <person name="Kadota M"/>
            <person name="Koyanagi M"/>
            <person name="Keeley SD"/>
            <person name="Tatsumi K"/>
            <person name="Tanaka K"/>
            <person name="Motone F"/>
            <person name="Kageyama Y"/>
            <person name="Nozu R"/>
            <person name="Adachi N"/>
            <person name="Nishimura O"/>
            <person name="Nakagawa R"/>
            <person name="Tanegashima C"/>
            <person name="Kiyatake I"/>
            <person name="Matsumoto R"/>
            <person name="Murakumo K"/>
            <person name="Nishida K"/>
            <person name="Terakita A"/>
            <person name="Kuratani S"/>
            <person name="Sato K"/>
            <person name="Hyodo S Kuraku.S."/>
        </authorList>
    </citation>
    <scope>NUCLEOTIDE SEQUENCE [LARGE SCALE GENOMIC DNA]</scope>
</reference>
<evidence type="ECO:0000313" key="1">
    <source>
        <dbReference type="EMBL" id="GCB81549.1"/>
    </source>
</evidence>
<gene>
    <name evidence="1" type="ORF">scyTo_0021418</name>
</gene>
<comment type="caution">
    <text evidence="1">The sequence shown here is derived from an EMBL/GenBank/DDBJ whole genome shotgun (WGS) entry which is preliminary data.</text>
</comment>
<accession>A0A401Q841</accession>
<name>A0A401Q841_SCYTO</name>
<protein>
    <submittedName>
        <fullName evidence="1">Uncharacterized protein</fullName>
    </submittedName>
</protein>